<evidence type="ECO:0000256" key="6">
    <source>
        <dbReference type="SAM" id="Phobius"/>
    </source>
</evidence>
<dbReference type="RefSeq" id="WP_216129350.1">
    <property type="nucleotide sequence ID" value="NZ_CP064782.1"/>
</dbReference>
<feature type="transmembrane region" description="Helical" evidence="6">
    <location>
        <begin position="214"/>
        <end position="235"/>
    </location>
</feature>
<reference evidence="7" key="1">
    <citation type="submission" date="2020-11" db="EMBL/GenBank/DDBJ databases">
        <title>Azospira inquinata sp. nov.</title>
        <authorList>
            <person name="Moe W.M."/>
            <person name="Mikes M.C."/>
        </authorList>
    </citation>
    <scope>NUCLEOTIDE SEQUENCE</scope>
    <source>
        <strain evidence="7">Azo-3</strain>
    </source>
</reference>
<dbReference type="EMBL" id="CP064782">
    <property type="protein sequence ID" value="QWT48270.1"/>
    <property type="molecule type" value="Genomic_DNA"/>
</dbReference>
<feature type="transmembrane region" description="Helical" evidence="6">
    <location>
        <begin position="35"/>
        <end position="53"/>
    </location>
</feature>
<dbReference type="GO" id="GO:0055085">
    <property type="term" value="P:transmembrane transport"/>
    <property type="evidence" value="ECO:0007669"/>
    <property type="project" value="TreeGrafter"/>
</dbReference>
<evidence type="ECO:0000256" key="4">
    <source>
        <dbReference type="ARBA" id="ARBA00022989"/>
    </source>
</evidence>
<keyword evidence="3 6" id="KW-0812">Transmembrane</keyword>
<keyword evidence="5 6" id="KW-0472">Membrane</keyword>
<evidence type="ECO:0000256" key="5">
    <source>
        <dbReference type="ARBA" id="ARBA00023136"/>
    </source>
</evidence>
<dbReference type="AlphaFoldDB" id="A0A975XU10"/>
<feature type="transmembrane region" description="Helical" evidence="6">
    <location>
        <begin position="278"/>
        <end position="298"/>
    </location>
</feature>
<dbReference type="PROSITE" id="PS51257">
    <property type="entry name" value="PROKAR_LIPOPROTEIN"/>
    <property type="match status" value="1"/>
</dbReference>
<comment type="subcellular location">
    <subcellularLocation>
        <location evidence="1">Membrane</location>
        <topology evidence="1">Multi-pass membrane protein</topology>
    </subcellularLocation>
</comment>
<sequence>MPDSRTLRLQSLLWAAFAAACLWLALELAPVLSPFLLAAILAYIGNPLVGWLTRHRLPRGAAALLVLLGLVLLVVLLGLTLVPMVQQEATRLINGLPAAQGMLQTRVAPWVQQHLGLALPLDGAALGQLASEHKDVLSELARHLLATLGNGGLALVAFVANLFLLPVVLFYLLRDWDMLVGRLLEFVPPRFQERARRTGGEVDAVLAEFLRGQLLVMVILAAYYSLGLWLVGLNFALPVGLLTGLLVFVPYVGYGSGLVLACLAALAQFDGWGTPLGVAAVFGLGQVLESFILTPLLVGDRIGLHPIAVIFALLAFGQLFGFFGILLALPASAALLVGLRQLKAAYLASPFYRKS</sequence>
<gene>
    <name evidence="7" type="ORF">Azoinq_10385</name>
</gene>
<dbReference type="GO" id="GO:0016020">
    <property type="term" value="C:membrane"/>
    <property type="evidence" value="ECO:0007669"/>
    <property type="project" value="UniProtKB-SubCell"/>
</dbReference>
<dbReference type="KEGG" id="aiq:Azoinq_10385"/>
<evidence type="ECO:0000313" key="7">
    <source>
        <dbReference type="EMBL" id="QWT48270.1"/>
    </source>
</evidence>
<feature type="transmembrane region" description="Helical" evidence="6">
    <location>
        <begin position="60"/>
        <end position="82"/>
    </location>
</feature>
<dbReference type="Proteomes" id="UP000683428">
    <property type="component" value="Chromosome"/>
</dbReference>
<evidence type="ECO:0000256" key="3">
    <source>
        <dbReference type="ARBA" id="ARBA00022692"/>
    </source>
</evidence>
<proteinExistence type="inferred from homology"/>
<protein>
    <submittedName>
        <fullName evidence="7">AI-2E family transporter</fullName>
    </submittedName>
</protein>
<feature type="transmembrane region" description="Helical" evidence="6">
    <location>
        <begin position="12"/>
        <end position="29"/>
    </location>
</feature>
<feature type="transmembrane region" description="Helical" evidence="6">
    <location>
        <begin position="241"/>
        <end position="266"/>
    </location>
</feature>
<keyword evidence="4 6" id="KW-1133">Transmembrane helix</keyword>
<feature type="transmembrane region" description="Helical" evidence="6">
    <location>
        <begin position="304"/>
        <end position="337"/>
    </location>
</feature>
<dbReference type="PANTHER" id="PTHR21716">
    <property type="entry name" value="TRANSMEMBRANE PROTEIN"/>
    <property type="match status" value="1"/>
</dbReference>
<accession>A0A975XU10</accession>
<feature type="transmembrane region" description="Helical" evidence="6">
    <location>
        <begin position="152"/>
        <end position="173"/>
    </location>
</feature>
<dbReference type="InterPro" id="IPR002549">
    <property type="entry name" value="AI-2E-like"/>
</dbReference>
<dbReference type="PANTHER" id="PTHR21716:SF64">
    <property type="entry name" value="AI-2 TRANSPORT PROTEIN TQSA"/>
    <property type="match status" value="1"/>
</dbReference>
<evidence type="ECO:0000313" key="8">
    <source>
        <dbReference type="Proteomes" id="UP000683428"/>
    </source>
</evidence>
<name>A0A975XU10_9RHOO</name>
<keyword evidence="8" id="KW-1185">Reference proteome</keyword>
<organism evidence="7 8">
    <name type="scientific">Azospira inquinata</name>
    <dbReference type="NCBI Taxonomy" id="2785627"/>
    <lineage>
        <taxon>Bacteria</taxon>
        <taxon>Pseudomonadati</taxon>
        <taxon>Pseudomonadota</taxon>
        <taxon>Betaproteobacteria</taxon>
        <taxon>Rhodocyclales</taxon>
        <taxon>Rhodocyclaceae</taxon>
        <taxon>Azospira</taxon>
    </lineage>
</organism>
<comment type="similarity">
    <text evidence="2">Belongs to the autoinducer-2 exporter (AI-2E) (TC 2.A.86) family.</text>
</comment>
<evidence type="ECO:0000256" key="2">
    <source>
        <dbReference type="ARBA" id="ARBA00009773"/>
    </source>
</evidence>
<dbReference type="Pfam" id="PF01594">
    <property type="entry name" value="AI-2E_transport"/>
    <property type="match status" value="1"/>
</dbReference>
<evidence type="ECO:0000256" key="1">
    <source>
        <dbReference type="ARBA" id="ARBA00004141"/>
    </source>
</evidence>